<organism evidence="3 5">
    <name type="scientific">Dracunculus medinensis</name>
    <name type="common">Guinea worm</name>
    <dbReference type="NCBI Taxonomy" id="318479"/>
    <lineage>
        <taxon>Eukaryota</taxon>
        <taxon>Metazoa</taxon>
        <taxon>Ecdysozoa</taxon>
        <taxon>Nematoda</taxon>
        <taxon>Chromadorea</taxon>
        <taxon>Rhabditida</taxon>
        <taxon>Spirurina</taxon>
        <taxon>Dracunculoidea</taxon>
        <taxon>Dracunculidae</taxon>
        <taxon>Dracunculus</taxon>
    </lineage>
</organism>
<name>A0A158Q564_DRAME</name>
<gene>
    <name evidence="2" type="ORF">DME_LOCUS1314</name>
</gene>
<evidence type="ECO:0000313" key="5">
    <source>
        <dbReference type="WBParaSite" id="DME_0000658501-mRNA-1"/>
    </source>
</evidence>
<dbReference type="AlphaFoldDB" id="A0A158Q564"/>
<dbReference type="InterPro" id="IPR001619">
    <property type="entry name" value="Sec1-like"/>
</dbReference>
<evidence type="ECO:0000313" key="3">
    <source>
        <dbReference type="Proteomes" id="UP000038040"/>
    </source>
</evidence>
<sequence>MLIIESVVLLRDFQSFPEVRQVGALRLSSDFSTNALKKLINEQGYGGLARVKGEASYGGLARVKGKAGYGGLARVKGEAGYGSLARVKGEAGYGGLARVKGKAGHGGLARVKVESNRSILFNALDSFDGEKIATAELLKEHKVVSMLQLERVQGISLAEHNHVIYILPSSLAVINKLNAFLNEARARKDRHLHHVLFVPDAALVLCDRLKENRETFSMLKTVESLPLRIYPLYTDHFILFMDDMPSKVLLNDDWIEFQKCALALRQMEEIFQCLPNIRCKGKWAAQIVDILKKMRNNCEYSNRHHEERNISDFIIIDRWLDPLTPLFIQLTYGGLIDEILKIGPSGNIKSTLFTKESNSNELVETNLKDDLFFVLRDQHIKDVGKCTLQIISNIRDERKNLKENPGGNSLAENKVVVRRLIDVQKSEKNVDTHTTIASHLMTFIRDNMRFSKLPQLELDIVQGYFGDRVIPFIEDLIIEAYEPKLILRLIAIQSLVSGGLKTATFNAYQRLFIQTFGIYNLTLWLKLQLMGLISERTSKIKCNYLPFDFAFLNRKLAYSSDERSSNEYSYIYGEYIPFLVRYIEIGAKDNWKDWTTITSFDEAESSPDSFIVVFIVGGITMAEMACLRRIKFSNPVVIISTSLTNGNLITQPL</sequence>
<dbReference type="InterPro" id="IPR043127">
    <property type="entry name" value="Sec-1-like_dom3a"/>
</dbReference>
<dbReference type="InterPro" id="IPR043154">
    <property type="entry name" value="Sec-1-like_dom1"/>
</dbReference>
<dbReference type="PANTHER" id="PTHR11679">
    <property type="entry name" value="VESICLE PROTEIN SORTING-ASSOCIATED"/>
    <property type="match status" value="1"/>
</dbReference>
<dbReference type="Gene3D" id="1.25.40.850">
    <property type="match status" value="1"/>
</dbReference>
<protein>
    <submittedName>
        <fullName evidence="5">Vacuolar protein sorting-associated protein 33A</fullName>
    </submittedName>
</protein>
<dbReference type="Gene3D" id="3.90.830.10">
    <property type="entry name" value="Syntaxin Binding Protein 1, Chain A, domain 2"/>
    <property type="match status" value="1"/>
</dbReference>
<reference evidence="2 4" key="2">
    <citation type="submission" date="2018-11" db="EMBL/GenBank/DDBJ databases">
        <authorList>
            <consortium name="Pathogen Informatics"/>
        </authorList>
    </citation>
    <scope>NUCLEOTIDE SEQUENCE [LARGE SCALE GENOMIC DNA]</scope>
</reference>
<dbReference type="Proteomes" id="UP000274756">
    <property type="component" value="Unassembled WGS sequence"/>
</dbReference>
<evidence type="ECO:0000313" key="2">
    <source>
        <dbReference type="EMBL" id="VDN51341.1"/>
    </source>
</evidence>
<dbReference type="WBParaSite" id="DME_0000658501-mRNA-1">
    <property type="protein sequence ID" value="DME_0000658501-mRNA-1"/>
    <property type="gene ID" value="DME_0000658501"/>
</dbReference>
<reference evidence="5" key="1">
    <citation type="submission" date="2016-04" db="UniProtKB">
        <authorList>
            <consortium name="WormBaseParasite"/>
        </authorList>
    </citation>
    <scope>IDENTIFICATION</scope>
</reference>
<evidence type="ECO:0000313" key="4">
    <source>
        <dbReference type="Proteomes" id="UP000274756"/>
    </source>
</evidence>
<keyword evidence="4" id="KW-1185">Reference proteome</keyword>
<dbReference type="InterPro" id="IPR036045">
    <property type="entry name" value="Sec1-like_sf"/>
</dbReference>
<dbReference type="Proteomes" id="UP000038040">
    <property type="component" value="Unplaced"/>
</dbReference>
<dbReference type="EMBL" id="UYYG01000018">
    <property type="protein sequence ID" value="VDN51341.1"/>
    <property type="molecule type" value="Genomic_DNA"/>
</dbReference>
<comment type="similarity">
    <text evidence="1">Belongs to the STXBP/unc-18/SEC1 family.</text>
</comment>
<dbReference type="Gene3D" id="3.40.50.1910">
    <property type="match status" value="2"/>
</dbReference>
<evidence type="ECO:0000256" key="1">
    <source>
        <dbReference type="ARBA" id="ARBA00009884"/>
    </source>
</evidence>
<proteinExistence type="inferred from homology"/>
<dbReference type="OrthoDB" id="10262287at2759"/>
<dbReference type="GO" id="GO:0016192">
    <property type="term" value="P:vesicle-mediated transport"/>
    <property type="evidence" value="ECO:0007669"/>
    <property type="project" value="InterPro"/>
</dbReference>
<dbReference type="STRING" id="318479.A0A158Q564"/>
<dbReference type="InterPro" id="IPR027482">
    <property type="entry name" value="Sec1-like_dom2"/>
</dbReference>
<dbReference type="Pfam" id="PF00995">
    <property type="entry name" value="Sec1"/>
    <property type="match status" value="1"/>
</dbReference>
<accession>A0A158Q564</accession>
<dbReference type="InterPro" id="IPR043155">
    <property type="entry name" value="VPS33_dom3b"/>
</dbReference>
<dbReference type="SUPFAM" id="SSF56815">
    <property type="entry name" value="Sec1/munc18-like (SM) proteins"/>
    <property type="match status" value="1"/>
</dbReference>
<dbReference type="Gene3D" id="3.40.50.2060">
    <property type="match status" value="1"/>
</dbReference>